<dbReference type="Proteomes" id="UP001589608">
    <property type="component" value="Unassembled WGS sequence"/>
</dbReference>
<feature type="domain" description="DUF4126" evidence="2">
    <location>
        <begin position="5"/>
        <end position="187"/>
    </location>
</feature>
<proteinExistence type="predicted"/>
<dbReference type="InterPro" id="IPR025196">
    <property type="entry name" value="DUF4126"/>
</dbReference>
<keyword evidence="1" id="KW-0472">Membrane</keyword>
<feature type="transmembrane region" description="Helical" evidence="1">
    <location>
        <begin position="154"/>
        <end position="185"/>
    </location>
</feature>
<dbReference type="RefSeq" id="WP_223101590.1">
    <property type="nucleotide sequence ID" value="NZ_CP061913.1"/>
</dbReference>
<accession>A0ABV5M6P6</accession>
<feature type="transmembrane region" description="Helical" evidence="1">
    <location>
        <begin position="41"/>
        <end position="63"/>
    </location>
</feature>
<feature type="transmembrane region" description="Helical" evidence="1">
    <location>
        <begin position="6"/>
        <end position="29"/>
    </location>
</feature>
<keyword evidence="1" id="KW-1133">Transmembrane helix</keyword>
<comment type="caution">
    <text evidence="3">The sequence shown here is derived from an EMBL/GenBank/DDBJ whole genome shotgun (WGS) entry which is preliminary data.</text>
</comment>
<sequence length="210" mass="22437">MLESLTGLGLATSAGLNAYIPLMAIGLLARYSDLITLPSNWAWMENGWTLTIVAVLLAIEFVADKIPMLDHVNDVIQTFIRPTAGGLAFGAASSSETVTVTDPGSFFTSHQWVPIVVGGAISLGVHGMKAAARPVINATTVGVGAPIVSTIEDFFSVALSVLAIVFPLIVLLFVLLIFVSFGWLMRRRKRRKEEKAAAKWAAAQGYRPAP</sequence>
<evidence type="ECO:0000259" key="2">
    <source>
        <dbReference type="Pfam" id="PF13548"/>
    </source>
</evidence>
<name>A0ABV5M6P6_9ACTN</name>
<evidence type="ECO:0000313" key="4">
    <source>
        <dbReference type="Proteomes" id="UP001589608"/>
    </source>
</evidence>
<reference evidence="3 4" key="1">
    <citation type="submission" date="2024-09" db="EMBL/GenBank/DDBJ databases">
        <authorList>
            <person name="Sun Q."/>
            <person name="Mori K."/>
        </authorList>
    </citation>
    <scope>NUCLEOTIDE SEQUENCE [LARGE SCALE GENOMIC DNA]</scope>
    <source>
        <strain evidence="3 4">JCM 3307</strain>
    </source>
</reference>
<organism evidence="3 4">
    <name type="scientific">Dactylosporangium vinaceum</name>
    <dbReference type="NCBI Taxonomy" id="53362"/>
    <lineage>
        <taxon>Bacteria</taxon>
        <taxon>Bacillati</taxon>
        <taxon>Actinomycetota</taxon>
        <taxon>Actinomycetes</taxon>
        <taxon>Micromonosporales</taxon>
        <taxon>Micromonosporaceae</taxon>
        <taxon>Dactylosporangium</taxon>
    </lineage>
</organism>
<keyword evidence="4" id="KW-1185">Reference proteome</keyword>
<keyword evidence="1" id="KW-0812">Transmembrane</keyword>
<dbReference type="Pfam" id="PF13548">
    <property type="entry name" value="DUF4126"/>
    <property type="match status" value="1"/>
</dbReference>
<gene>
    <name evidence="3" type="ORF">ACFFTR_15725</name>
</gene>
<protein>
    <submittedName>
        <fullName evidence="3">DUF4126 domain-containing protein</fullName>
    </submittedName>
</protein>
<evidence type="ECO:0000313" key="3">
    <source>
        <dbReference type="EMBL" id="MFB9444527.1"/>
    </source>
</evidence>
<dbReference type="EMBL" id="JBHMCA010000026">
    <property type="protein sequence ID" value="MFB9444527.1"/>
    <property type="molecule type" value="Genomic_DNA"/>
</dbReference>
<evidence type="ECO:0000256" key="1">
    <source>
        <dbReference type="SAM" id="Phobius"/>
    </source>
</evidence>